<dbReference type="EC" id="2.1.1.77" evidence="3"/>
<dbReference type="AlphaFoldDB" id="A0A372JLC8"/>
<dbReference type="EMBL" id="QURH01000255">
    <property type="protein sequence ID" value="RFU40843.1"/>
    <property type="molecule type" value="Genomic_DNA"/>
</dbReference>
<feature type="region of interest" description="Disordered" evidence="12">
    <location>
        <begin position="38"/>
        <end position="57"/>
    </location>
</feature>
<evidence type="ECO:0000256" key="8">
    <source>
        <dbReference type="ARBA" id="ARBA00022691"/>
    </source>
</evidence>
<evidence type="ECO:0000256" key="2">
    <source>
        <dbReference type="ARBA" id="ARBA00005369"/>
    </source>
</evidence>
<evidence type="ECO:0000256" key="4">
    <source>
        <dbReference type="ARBA" id="ARBA00013346"/>
    </source>
</evidence>
<dbReference type="SUPFAM" id="SSF53335">
    <property type="entry name" value="S-adenosyl-L-methionine-dependent methyltransferases"/>
    <property type="match status" value="1"/>
</dbReference>
<dbReference type="InterPro" id="IPR000682">
    <property type="entry name" value="PCMT"/>
</dbReference>
<dbReference type="GO" id="GO:0032259">
    <property type="term" value="P:methylation"/>
    <property type="evidence" value="ECO:0007669"/>
    <property type="project" value="UniProtKB-KW"/>
</dbReference>
<dbReference type="GO" id="GO:0004719">
    <property type="term" value="F:protein-L-isoaspartate (D-aspartate) O-methyltransferase activity"/>
    <property type="evidence" value="ECO:0007669"/>
    <property type="project" value="UniProtKB-EC"/>
</dbReference>
<evidence type="ECO:0000256" key="11">
    <source>
        <dbReference type="ARBA" id="ARBA00031350"/>
    </source>
</evidence>
<evidence type="ECO:0000256" key="3">
    <source>
        <dbReference type="ARBA" id="ARBA00011890"/>
    </source>
</evidence>
<accession>A0A372JLC8</accession>
<proteinExistence type="inferred from homology"/>
<evidence type="ECO:0000256" key="9">
    <source>
        <dbReference type="ARBA" id="ARBA00030757"/>
    </source>
</evidence>
<dbReference type="Gene3D" id="3.40.50.150">
    <property type="entry name" value="Vaccinia Virus protein VP39"/>
    <property type="match status" value="1"/>
</dbReference>
<evidence type="ECO:0000313" key="14">
    <source>
        <dbReference type="Proteomes" id="UP000261811"/>
    </source>
</evidence>
<dbReference type="GO" id="GO:0005737">
    <property type="term" value="C:cytoplasm"/>
    <property type="evidence" value="ECO:0007669"/>
    <property type="project" value="UniProtKB-SubCell"/>
</dbReference>
<reference evidence="13 14" key="1">
    <citation type="submission" date="2018-08" db="EMBL/GenBank/DDBJ databases">
        <title>Actinomadura jelena sp. nov., a novel Actinomycete isolated from soil in Chad.</title>
        <authorList>
            <person name="Shi L."/>
        </authorList>
    </citation>
    <scope>NUCLEOTIDE SEQUENCE [LARGE SCALE GENOMIC DNA]</scope>
    <source>
        <strain evidence="13 14">NEAU-G17</strain>
    </source>
</reference>
<comment type="subcellular location">
    <subcellularLocation>
        <location evidence="1">Cytoplasm</location>
    </subcellularLocation>
</comment>
<evidence type="ECO:0000256" key="10">
    <source>
        <dbReference type="ARBA" id="ARBA00031323"/>
    </source>
</evidence>
<comment type="caution">
    <text evidence="13">The sequence shown here is derived from an EMBL/GenBank/DDBJ whole genome shotgun (WGS) entry which is preliminary data.</text>
</comment>
<evidence type="ECO:0000256" key="6">
    <source>
        <dbReference type="ARBA" id="ARBA00022603"/>
    </source>
</evidence>
<dbReference type="CDD" id="cd02440">
    <property type="entry name" value="AdoMet_MTases"/>
    <property type="match status" value="1"/>
</dbReference>
<evidence type="ECO:0000313" key="13">
    <source>
        <dbReference type="EMBL" id="RFU40843.1"/>
    </source>
</evidence>
<keyword evidence="8" id="KW-0949">S-adenosyl-L-methionine</keyword>
<dbReference type="PANTHER" id="PTHR11579:SF0">
    <property type="entry name" value="PROTEIN-L-ISOASPARTATE(D-ASPARTATE) O-METHYLTRANSFERASE"/>
    <property type="match status" value="1"/>
</dbReference>
<keyword evidence="5" id="KW-0963">Cytoplasm</keyword>
<gene>
    <name evidence="13" type="ORF">DZF91_15030</name>
</gene>
<comment type="similarity">
    <text evidence="2">Belongs to the methyltransferase superfamily. L-isoaspartyl/D-aspartyl protein methyltransferase family.</text>
</comment>
<evidence type="ECO:0000256" key="12">
    <source>
        <dbReference type="SAM" id="MobiDB-lite"/>
    </source>
</evidence>
<keyword evidence="7" id="KW-0808">Transferase</keyword>
<evidence type="ECO:0000256" key="5">
    <source>
        <dbReference type="ARBA" id="ARBA00022490"/>
    </source>
</evidence>
<keyword evidence="14" id="KW-1185">Reference proteome</keyword>
<evidence type="ECO:0000256" key="7">
    <source>
        <dbReference type="ARBA" id="ARBA00022679"/>
    </source>
</evidence>
<organism evidence="13 14">
    <name type="scientific">Actinomadura logoneensis</name>
    <dbReference type="NCBI Taxonomy" id="2293572"/>
    <lineage>
        <taxon>Bacteria</taxon>
        <taxon>Bacillati</taxon>
        <taxon>Actinomycetota</taxon>
        <taxon>Actinomycetes</taxon>
        <taxon>Streptosporangiales</taxon>
        <taxon>Thermomonosporaceae</taxon>
        <taxon>Actinomadura</taxon>
    </lineage>
</organism>
<dbReference type="InterPro" id="IPR029063">
    <property type="entry name" value="SAM-dependent_MTases_sf"/>
</dbReference>
<dbReference type="PANTHER" id="PTHR11579">
    <property type="entry name" value="PROTEIN-L-ISOASPARTATE O-METHYLTRANSFERASE"/>
    <property type="match status" value="1"/>
</dbReference>
<sequence length="424" mass="46046">MTWFGKDGPEASEMSSWRCEEGVIVPCRWVTSVRGQRRRDRWEADEGSSVMEGMPEGPAEDWKPYAVQLGDRLTRDGVLTDPALHRAVVNVPRHLFVPTFFPSTPTGYGPPVTSRTPGYLSAVYSDQTLVTRLAEHHGGTFAVSSSTAPSLMLRMLRELDLLDAMRVLEIGTGTGYNAALLCERLGDRLVCTIDVDPDVTTTAWRHLKAAGYDPVAGCRDGQDGYPERAPFDRIIATVSFPRVPWAWVKQTVPGGLILADLRPPGALWTGGLAKLTVDHGSASGHLLPCRAGFMPARHGDASGYPEPPALDKTRARRRATAVPGEALMAEGLGLMVWAKLPGLIVFPGADEVTLIANRSWATVPRRGVGLVRFGGSGDVWEVAEAARATWLGAGSPTVERFGLTVRAHEQTLWLDRPDIPVGWL</sequence>
<name>A0A372JLC8_9ACTN</name>
<protein>
    <recommendedName>
        <fullName evidence="4">Protein-L-isoaspartate O-methyltransferase</fullName>
        <ecNumber evidence="3">2.1.1.77</ecNumber>
    </recommendedName>
    <alternativeName>
        <fullName evidence="11">L-isoaspartyl protein carboxyl methyltransferase</fullName>
    </alternativeName>
    <alternativeName>
        <fullName evidence="9">Protein L-isoaspartyl methyltransferase</fullName>
    </alternativeName>
    <alternativeName>
        <fullName evidence="10">Protein-beta-aspartate methyltransferase</fullName>
    </alternativeName>
</protein>
<evidence type="ECO:0000256" key="1">
    <source>
        <dbReference type="ARBA" id="ARBA00004496"/>
    </source>
</evidence>
<dbReference type="Proteomes" id="UP000261811">
    <property type="component" value="Unassembled WGS sequence"/>
</dbReference>
<keyword evidence="6" id="KW-0489">Methyltransferase</keyword>
<dbReference type="Pfam" id="PF01135">
    <property type="entry name" value="PCMT"/>
    <property type="match status" value="1"/>
</dbReference>